<accession>A0A3D8IVZ4</accession>
<dbReference type="Proteomes" id="UP000257045">
    <property type="component" value="Unassembled WGS sequence"/>
</dbReference>
<gene>
    <name evidence="1" type="ORF">CQA58_07615</name>
</gene>
<comment type="caution">
    <text evidence="1">The sequence shown here is derived from an EMBL/GenBank/DDBJ whole genome shotgun (WGS) entry which is preliminary data.</text>
</comment>
<proteinExistence type="predicted"/>
<keyword evidence="2" id="KW-1185">Reference proteome</keyword>
<evidence type="ECO:0000313" key="1">
    <source>
        <dbReference type="EMBL" id="RDU69136.1"/>
    </source>
</evidence>
<dbReference type="AlphaFoldDB" id="A0A3D8IVZ4"/>
<evidence type="ECO:0000313" key="2">
    <source>
        <dbReference type="Proteomes" id="UP000257045"/>
    </source>
</evidence>
<dbReference type="EMBL" id="NXLV01000019">
    <property type="protein sequence ID" value="RDU69136.1"/>
    <property type="molecule type" value="Genomic_DNA"/>
</dbReference>
<protein>
    <submittedName>
        <fullName evidence="1">Uncharacterized protein</fullName>
    </submittedName>
</protein>
<dbReference type="OrthoDB" id="5363079at2"/>
<dbReference type="RefSeq" id="WP_115570118.1">
    <property type="nucleotide sequence ID" value="NZ_NXLV01000019.1"/>
</dbReference>
<reference evidence="1 2" key="1">
    <citation type="submission" date="2018-04" db="EMBL/GenBank/DDBJ databases">
        <title>Novel Campyloabacter and Helicobacter Species and Strains.</title>
        <authorList>
            <person name="Mannion A.J."/>
            <person name="Shen Z."/>
            <person name="Fox J.G."/>
        </authorList>
    </citation>
    <scope>NUCLEOTIDE SEQUENCE [LARGE SCALE GENOMIC DNA]</scope>
    <source>
        <strain evidence="1 2">MIT 04-9366</strain>
    </source>
</reference>
<name>A0A3D8IVZ4_9HELI</name>
<sequence length="315" mass="37565">MTRIPLDVLRNFSNENFEDFVDDENFRYCLWAGKGWNDREYWKLEQGLLQLIELNCNREFQDKINNILEKIIYVYFGISSDWYFIDFEECDTQKSNNDLSIRIERFKFLILALMTNDINLIKNKPFEYSPDKTKPQKKKSEKLDLSNYTKQITLEINSSRQKSYYFLAEINNIFHTNPPTMIKDPPLYAISSPCYFFLLTTSLPTKERIQKIQGELEPCKIAQCDEKGITIYQVPLDVNIFSLYISNPKSNRLFYMCLKRGYSIFNSILQSYPNDEAKLQNLIKQEGGIYFDYQDLENKQVLNLHFYWKKYKKST</sequence>
<organism evidence="1 2">
    <name type="scientific">Helicobacter brantae</name>
    <dbReference type="NCBI Taxonomy" id="375927"/>
    <lineage>
        <taxon>Bacteria</taxon>
        <taxon>Pseudomonadati</taxon>
        <taxon>Campylobacterota</taxon>
        <taxon>Epsilonproteobacteria</taxon>
        <taxon>Campylobacterales</taxon>
        <taxon>Helicobacteraceae</taxon>
        <taxon>Helicobacter</taxon>
    </lineage>
</organism>